<dbReference type="Proteomes" id="UP000530660">
    <property type="component" value="Unassembled WGS sequence"/>
</dbReference>
<feature type="compositionally biased region" description="Polar residues" evidence="1">
    <location>
        <begin position="35"/>
        <end position="46"/>
    </location>
</feature>
<dbReference type="Gene3D" id="1.10.472.80">
    <property type="entry name" value="Ypt/Rab-GAP domain of gyp1p, domain 3"/>
    <property type="match status" value="1"/>
</dbReference>
<dbReference type="Pfam" id="PF00566">
    <property type="entry name" value="RabGAP-TBC"/>
    <property type="match status" value="1"/>
</dbReference>
<dbReference type="AlphaFoldDB" id="A0A7J7IFF4"/>
<feature type="region of interest" description="Disordered" evidence="1">
    <location>
        <begin position="152"/>
        <end position="181"/>
    </location>
</feature>
<feature type="compositionally biased region" description="Acidic residues" evidence="1">
    <location>
        <begin position="1"/>
        <end position="11"/>
    </location>
</feature>
<keyword evidence="4" id="KW-1185">Reference proteome</keyword>
<dbReference type="PANTHER" id="PTHR47219">
    <property type="entry name" value="RAB GTPASE-ACTIVATING PROTEIN 1-LIKE"/>
    <property type="match status" value="1"/>
</dbReference>
<protein>
    <recommendedName>
        <fullName evidence="2">Rab-GAP TBC domain-containing protein</fullName>
    </recommendedName>
</protein>
<proteinExistence type="predicted"/>
<reference evidence="3 4" key="1">
    <citation type="journal article" date="2020" name="J. Phycol.">
        <title>Comparative genome analysis reveals Cyanidiococcus gen. nov., a new extremophilic red algal genus sister to Cyanidioschyzon (Cyanidioschyzonaceae, Rhodophyta).</title>
        <authorList>
            <person name="Liu S.-L."/>
            <person name="Chiang Y.-R."/>
            <person name="Yoon H.S."/>
            <person name="Fu H.-Y."/>
        </authorList>
    </citation>
    <scope>NUCLEOTIDE SEQUENCE [LARGE SCALE GENOMIC DNA]</scope>
    <source>
        <strain evidence="3 4">THAL066</strain>
    </source>
</reference>
<name>A0A7J7IFF4_9RHOD</name>
<feature type="region of interest" description="Disordered" evidence="1">
    <location>
        <begin position="353"/>
        <end position="430"/>
    </location>
</feature>
<evidence type="ECO:0000313" key="4">
    <source>
        <dbReference type="Proteomes" id="UP000530660"/>
    </source>
</evidence>
<feature type="region of interest" description="Disordered" evidence="1">
    <location>
        <begin position="307"/>
        <end position="333"/>
    </location>
</feature>
<gene>
    <name evidence="3" type="ORF">F1559_003897</name>
</gene>
<dbReference type="SMART" id="SM00164">
    <property type="entry name" value="TBC"/>
    <property type="match status" value="1"/>
</dbReference>
<feature type="compositionally biased region" description="Polar residues" evidence="1">
    <location>
        <begin position="356"/>
        <end position="368"/>
    </location>
</feature>
<sequence>MFMDDADDDEKAEGRGVDGEDDHRPDESTLAWERTMQSRSGRSTPPDTAVAHIRELIEDESHVDLDKLAECARAGLPASVRGDVWKYLLGVAKSDKSEEFTHERELYSAYRAVRSAALAAFVKDMQGMDHEPASAVCDSGAVSEATITGAIDEGGLNEDPNSARHEARNASSDTVPPCSFRSARGERYASGRRSFDYVLASRPDQALMSAGGGSLSPLSLEQSANWDDALARRVRNEAKRRIERERLRTEHIRLRFEKRTSNAMYGHSPSGRNGFRGMALSNAIEHQTISLRNVDRETNLVNPAVVRGTAGHGNLSDGDDSVKVPSRPPSAPAHGIVLERAGLRQLEREEGILCSSPESASSGTNSFRSGEFSGVMISGGSSTRSGKDEAHGMPAHGPLGDGDAGAFRKRPERSHEGGSTRTSGDGRPLPFSTRTPSALLIQCHVTVLCTYLYAVELSVRHIVALPLMAHWGTQLSPVNDPDSAHDTLTSLDAPVEYSPTLVSLLHVFVEVFSPARETDIYYAFCALMHRRGHICLFNVRGDGLTRATANFLMLFRTLLPDLADFFESEEIEHRRWLHGWLQGLFSRGEMPIENTLRLWDFYFASGLEMHTYVCLAVLDLLQDEITEMDGPEVVTFLGKLPDTLDPEQLLTRAVTIREAALGSGLVPSESVPESSTDIEKERGMASLCLANDS</sequence>
<dbReference type="PROSITE" id="PS50086">
    <property type="entry name" value="TBC_RABGAP"/>
    <property type="match status" value="1"/>
</dbReference>
<dbReference type="InterPro" id="IPR050302">
    <property type="entry name" value="Rab_GAP_TBC_domain"/>
</dbReference>
<dbReference type="InterPro" id="IPR035969">
    <property type="entry name" value="Rab-GAP_TBC_sf"/>
</dbReference>
<dbReference type="Gene3D" id="1.10.10.750">
    <property type="entry name" value="Ypt/Rab-GAP domain of gyp1p, domain 1"/>
    <property type="match status" value="1"/>
</dbReference>
<feature type="region of interest" description="Disordered" evidence="1">
    <location>
        <begin position="1"/>
        <end position="48"/>
    </location>
</feature>
<evidence type="ECO:0000259" key="2">
    <source>
        <dbReference type="PROSITE" id="PS50086"/>
    </source>
</evidence>
<dbReference type="OrthoDB" id="27140at2759"/>
<dbReference type="EMBL" id="VWRR01000013">
    <property type="protein sequence ID" value="KAF6001823.1"/>
    <property type="molecule type" value="Genomic_DNA"/>
</dbReference>
<feature type="domain" description="Rab-GAP TBC" evidence="2">
    <location>
        <begin position="75"/>
        <end position="606"/>
    </location>
</feature>
<comment type="caution">
    <text evidence="3">The sequence shown here is derived from an EMBL/GenBank/DDBJ whole genome shotgun (WGS) entry which is preliminary data.</text>
</comment>
<accession>A0A7J7IFF4</accession>
<dbReference type="InterPro" id="IPR000195">
    <property type="entry name" value="Rab-GAP-TBC_dom"/>
</dbReference>
<dbReference type="PANTHER" id="PTHR47219:SF9">
    <property type="entry name" value="GTPASE ACTIVATING PROTEIN AND CENTROSOME-ASSOCIATED, ISOFORM B"/>
    <property type="match status" value="1"/>
</dbReference>
<evidence type="ECO:0000313" key="3">
    <source>
        <dbReference type="EMBL" id="KAF6001823.1"/>
    </source>
</evidence>
<dbReference type="GO" id="GO:0031267">
    <property type="term" value="F:small GTPase binding"/>
    <property type="evidence" value="ECO:0007669"/>
    <property type="project" value="TreeGrafter"/>
</dbReference>
<feature type="compositionally biased region" description="Basic and acidic residues" evidence="1">
    <location>
        <begin position="12"/>
        <end position="27"/>
    </location>
</feature>
<dbReference type="GO" id="GO:0005096">
    <property type="term" value="F:GTPase activator activity"/>
    <property type="evidence" value="ECO:0007669"/>
    <property type="project" value="TreeGrafter"/>
</dbReference>
<organism evidence="3 4">
    <name type="scientific">Cyanidiococcus yangmingshanensis</name>
    <dbReference type="NCBI Taxonomy" id="2690220"/>
    <lineage>
        <taxon>Eukaryota</taxon>
        <taxon>Rhodophyta</taxon>
        <taxon>Bangiophyceae</taxon>
        <taxon>Cyanidiales</taxon>
        <taxon>Cyanidiaceae</taxon>
        <taxon>Cyanidiococcus</taxon>
    </lineage>
</organism>
<evidence type="ECO:0000256" key="1">
    <source>
        <dbReference type="SAM" id="MobiDB-lite"/>
    </source>
</evidence>
<dbReference type="SUPFAM" id="SSF47923">
    <property type="entry name" value="Ypt/Rab-GAP domain of gyp1p"/>
    <property type="match status" value="2"/>
</dbReference>